<accession>A0A7U9Q0X3</accession>
<name>A0A7U9Q0X3_9ACTN</name>
<proteinExistence type="predicted"/>
<evidence type="ECO:0000313" key="1">
    <source>
        <dbReference type="EMBL" id="GCD37810.1"/>
    </source>
</evidence>
<dbReference type="GeneID" id="95624404"/>
<dbReference type="RefSeq" id="WP_125047175.1">
    <property type="nucleotide sequence ID" value="NZ_BHZC01000001.1"/>
</dbReference>
<dbReference type="InterPro" id="IPR036390">
    <property type="entry name" value="WH_DNA-bd_sf"/>
</dbReference>
<sequence>MEYSHSDAELAGQPIGYWAWAAHTAAVTHIRAGLARHGLSQPQWWVLNQVAGHAGGRDRAEVTDMLKRYLDTGSDVLTTDTDDLLDRGLLTLDGDRLYITADGADLHARCAALQKEMRARIHDGISDEEYVRTLKVLQRMIHNVGGKMWHH</sequence>
<organism evidence="1 2">
    <name type="scientific">Streptomyces chrestomyceticus JCM 4735</name>
    <dbReference type="NCBI Taxonomy" id="1306181"/>
    <lineage>
        <taxon>Bacteria</taxon>
        <taxon>Bacillati</taxon>
        <taxon>Actinomycetota</taxon>
        <taxon>Actinomycetes</taxon>
        <taxon>Kitasatosporales</taxon>
        <taxon>Streptomycetaceae</taxon>
        <taxon>Streptomyces</taxon>
    </lineage>
</organism>
<protein>
    <submittedName>
        <fullName evidence="1">Uncharacterized protein</fullName>
    </submittedName>
</protein>
<gene>
    <name evidence="1" type="ORF">OEIGOIKO_05616</name>
</gene>
<dbReference type="SUPFAM" id="SSF46785">
    <property type="entry name" value="Winged helix' DNA-binding domain"/>
    <property type="match status" value="1"/>
</dbReference>
<dbReference type="OrthoDB" id="4550567at2"/>
<dbReference type="InterPro" id="IPR036388">
    <property type="entry name" value="WH-like_DNA-bd_sf"/>
</dbReference>
<evidence type="ECO:0000313" key="2">
    <source>
        <dbReference type="Proteomes" id="UP000287830"/>
    </source>
</evidence>
<dbReference type="Proteomes" id="UP000287830">
    <property type="component" value="Unassembled WGS sequence"/>
</dbReference>
<dbReference type="EMBL" id="BHZC01000001">
    <property type="protein sequence ID" value="GCD37810.1"/>
    <property type="molecule type" value="Genomic_DNA"/>
</dbReference>
<comment type="caution">
    <text evidence="1">The sequence shown here is derived from an EMBL/GenBank/DDBJ whole genome shotgun (WGS) entry which is preliminary data.</text>
</comment>
<reference evidence="1 2" key="1">
    <citation type="submission" date="2018-11" db="EMBL/GenBank/DDBJ databases">
        <title>Whole genome sequence of Streptomyces chrestomyceticus NBRC 13444(T).</title>
        <authorList>
            <person name="Komaki H."/>
            <person name="Tamura T."/>
        </authorList>
    </citation>
    <scope>NUCLEOTIDE SEQUENCE [LARGE SCALE GENOMIC DNA]</scope>
    <source>
        <strain evidence="1 2">NBRC 13444</strain>
    </source>
</reference>
<dbReference type="AlphaFoldDB" id="A0A7U9Q0X3"/>
<dbReference type="Gene3D" id="1.10.10.10">
    <property type="entry name" value="Winged helix-like DNA-binding domain superfamily/Winged helix DNA-binding domain"/>
    <property type="match status" value="1"/>
</dbReference>